<gene>
    <name evidence="2" type="ORF">LACBIDRAFT_298540</name>
</gene>
<dbReference type="AlphaFoldDB" id="B0DD25"/>
<dbReference type="RefSeq" id="XP_001881932.1">
    <property type="nucleotide sequence ID" value="XM_001881897.1"/>
</dbReference>
<name>B0DD25_LACBS</name>
<feature type="region of interest" description="Disordered" evidence="1">
    <location>
        <begin position="1"/>
        <end position="109"/>
    </location>
</feature>
<evidence type="ECO:0000313" key="2">
    <source>
        <dbReference type="EMBL" id="EDR07540.1"/>
    </source>
</evidence>
<evidence type="ECO:0000313" key="3">
    <source>
        <dbReference type="Proteomes" id="UP000001194"/>
    </source>
</evidence>
<dbReference type="InParanoid" id="B0DD25"/>
<organism evidence="3">
    <name type="scientific">Laccaria bicolor (strain S238N-H82 / ATCC MYA-4686)</name>
    <name type="common">Bicoloured deceiver</name>
    <name type="synonym">Laccaria laccata var. bicolor</name>
    <dbReference type="NCBI Taxonomy" id="486041"/>
    <lineage>
        <taxon>Eukaryota</taxon>
        <taxon>Fungi</taxon>
        <taxon>Dikarya</taxon>
        <taxon>Basidiomycota</taxon>
        <taxon>Agaricomycotina</taxon>
        <taxon>Agaricomycetes</taxon>
        <taxon>Agaricomycetidae</taxon>
        <taxon>Agaricales</taxon>
        <taxon>Agaricineae</taxon>
        <taxon>Hydnangiaceae</taxon>
        <taxon>Laccaria</taxon>
    </lineage>
</organism>
<accession>B0DD25</accession>
<dbReference type="EMBL" id="DS547104">
    <property type="protein sequence ID" value="EDR07540.1"/>
    <property type="molecule type" value="Genomic_DNA"/>
</dbReference>
<dbReference type="OrthoDB" id="2678679at2759"/>
<protein>
    <submittedName>
        <fullName evidence="2">Predicted protein</fullName>
    </submittedName>
</protein>
<proteinExistence type="predicted"/>
<dbReference type="KEGG" id="lbc:LACBIDRAFT_298540"/>
<sequence length="209" mass="22171">MGSSDVLDSSSTAIAGNDSAPAAEKPRRRKAKEAASGEPTQEGLSGTTEPTQEASVSSVKKGRPKKEKDAAKSTTTVKLPRQKRAKKAKENETAPKPKALPVPTPNPPTWKLVPMLKPKVKQAKFTSTDVQTKVSGPTGTVAPKFTPRIWSSSRDELFAVMPELTGTKCVNGVSWMCSQNPYILLEEAGKSFGVSAGDGKPCFGVDNVC</sequence>
<feature type="compositionally biased region" description="Pro residues" evidence="1">
    <location>
        <begin position="98"/>
        <end position="108"/>
    </location>
</feature>
<dbReference type="GeneID" id="6077642"/>
<dbReference type="Proteomes" id="UP000001194">
    <property type="component" value="Unassembled WGS sequence"/>
</dbReference>
<keyword evidence="3" id="KW-1185">Reference proteome</keyword>
<evidence type="ECO:0000256" key="1">
    <source>
        <dbReference type="SAM" id="MobiDB-lite"/>
    </source>
</evidence>
<dbReference type="HOGENOM" id="CLU_1315575_0_0_1"/>
<reference evidence="2 3" key="1">
    <citation type="journal article" date="2008" name="Nature">
        <title>The genome of Laccaria bicolor provides insights into mycorrhizal symbiosis.</title>
        <authorList>
            <person name="Martin F."/>
            <person name="Aerts A."/>
            <person name="Ahren D."/>
            <person name="Brun A."/>
            <person name="Danchin E.G.J."/>
            <person name="Duchaussoy F."/>
            <person name="Gibon J."/>
            <person name="Kohler A."/>
            <person name="Lindquist E."/>
            <person name="Pereda V."/>
            <person name="Salamov A."/>
            <person name="Shapiro H.J."/>
            <person name="Wuyts J."/>
            <person name="Blaudez D."/>
            <person name="Buee M."/>
            <person name="Brokstein P."/>
            <person name="Canbaeck B."/>
            <person name="Cohen D."/>
            <person name="Courty P.E."/>
            <person name="Coutinho P.M."/>
            <person name="Delaruelle C."/>
            <person name="Detter J.C."/>
            <person name="Deveau A."/>
            <person name="DiFazio S."/>
            <person name="Duplessis S."/>
            <person name="Fraissinet-Tachet L."/>
            <person name="Lucic E."/>
            <person name="Frey-Klett P."/>
            <person name="Fourrey C."/>
            <person name="Feussner I."/>
            <person name="Gay G."/>
            <person name="Grimwood J."/>
            <person name="Hoegger P.J."/>
            <person name="Jain P."/>
            <person name="Kilaru S."/>
            <person name="Labbe J."/>
            <person name="Lin Y.C."/>
            <person name="Legue V."/>
            <person name="Le Tacon F."/>
            <person name="Marmeisse R."/>
            <person name="Melayah D."/>
            <person name="Montanini B."/>
            <person name="Muratet M."/>
            <person name="Nehls U."/>
            <person name="Niculita-Hirzel H."/>
            <person name="Oudot-Le Secq M.P."/>
            <person name="Peter M."/>
            <person name="Quesneville H."/>
            <person name="Rajashekar B."/>
            <person name="Reich M."/>
            <person name="Rouhier N."/>
            <person name="Schmutz J."/>
            <person name="Yin T."/>
            <person name="Chalot M."/>
            <person name="Henrissat B."/>
            <person name="Kuees U."/>
            <person name="Lucas S."/>
            <person name="Van de Peer Y."/>
            <person name="Podila G.K."/>
            <person name="Polle A."/>
            <person name="Pukkila P.J."/>
            <person name="Richardson P.M."/>
            <person name="Rouze P."/>
            <person name="Sanders I.R."/>
            <person name="Stajich J.E."/>
            <person name="Tunlid A."/>
            <person name="Tuskan G."/>
            <person name="Grigoriev I.V."/>
        </authorList>
    </citation>
    <scope>NUCLEOTIDE SEQUENCE [LARGE SCALE GENOMIC DNA]</scope>
    <source>
        <strain evidence="3">S238N-H82 / ATCC MYA-4686</strain>
    </source>
</reference>
<feature type="compositionally biased region" description="Polar residues" evidence="1">
    <location>
        <begin position="1"/>
        <end position="14"/>
    </location>
</feature>
<feature type="compositionally biased region" description="Polar residues" evidence="1">
    <location>
        <begin position="38"/>
        <end position="58"/>
    </location>
</feature>